<dbReference type="EMBL" id="CGCX01002798">
    <property type="protein sequence ID" value="CFS16302.1"/>
    <property type="molecule type" value="Genomic_DNA"/>
</dbReference>
<dbReference type="Proteomes" id="UP000048600">
    <property type="component" value="Unassembled WGS sequence"/>
</dbReference>
<evidence type="ECO:0000313" key="12">
    <source>
        <dbReference type="Proteomes" id="UP000039217"/>
    </source>
</evidence>
<sequence>MRRRARVTTSTASAAAITTANVTIRLPNSTA</sequence>
<evidence type="ECO:0000313" key="14">
    <source>
        <dbReference type="Proteomes" id="UP000045842"/>
    </source>
</evidence>
<evidence type="ECO:0000313" key="19">
    <source>
        <dbReference type="Proteomes" id="UP000048948"/>
    </source>
</evidence>
<dbReference type="Proteomes" id="UP000039217">
    <property type="component" value="Unassembled WGS sequence"/>
</dbReference>
<evidence type="ECO:0000313" key="16">
    <source>
        <dbReference type="Proteomes" id="UP000046947"/>
    </source>
</evidence>
<evidence type="ECO:0000313" key="17">
    <source>
        <dbReference type="Proteomes" id="UP000048289"/>
    </source>
</evidence>
<proteinExistence type="predicted"/>
<evidence type="ECO:0000313" key="7">
    <source>
        <dbReference type="EMBL" id="COV87592.1"/>
    </source>
</evidence>
<evidence type="ECO:0000313" key="2">
    <source>
        <dbReference type="EMBL" id="CFE51885.1"/>
    </source>
</evidence>
<dbReference type="EMBL" id="CSAE01001085">
    <property type="protein sequence ID" value="COX28577.1"/>
    <property type="molecule type" value="Genomic_DNA"/>
</dbReference>
<dbReference type="Proteomes" id="UP000046947">
    <property type="component" value="Unassembled WGS sequence"/>
</dbReference>
<evidence type="ECO:0000313" key="10">
    <source>
        <dbReference type="EMBL" id="COX28577.1"/>
    </source>
</evidence>
<evidence type="ECO:0000313" key="18">
    <source>
        <dbReference type="Proteomes" id="UP000048600"/>
    </source>
</evidence>
<dbReference type="EMBL" id="CQQC01001490">
    <property type="protein sequence ID" value="CNV99443.1"/>
    <property type="molecule type" value="Genomic_DNA"/>
</dbReference>
<evidence type="ECO:0000313" key="9">
    <source>
        <dbReference type="EMBL" id="COW81720.1"/>
    </source>
</evidence>
<gene>
    <name evidence="3" type="ORF">ERS007657_04320</name>
    <name evidence="6" type="ORF">ERS007661_03393</name>
    <name evidence="7" type="ORF">ERS007679_02626</name>
    <name evidence="1" type="ORF">ERS007681_04310</name>
    <name evidence="2" type="ORF">ERS007688_01993</name>
    <name evidence="10" type="ORF">ERS007703_05023</name>
    <name evidence="9" type="ORF">ERS007720_03340</name>
    <name evidence="8" type="ORF">ERS007741_03002</name>
    <name evidence="5" type="ORF">ERS027646_05025</name>
    <name evidence="4" type="ORF">ERS027659_02729</name>
</gene>
<evidence type="ECO:0000313" key="6">
    <source>
        <dbReference type="EMBL" id="CNV99443.1"/>
    </source>
</evidence>
<protein>
    <submittedName>
        <fullName evidence="10">Uncharacterized protein</fullName>
    </submittedName>
</protein>
<dbReference type="EMBL" id="CNFT01000690">
    <property type="protein sequence ID" value="CKS16662.1"/>
    <property type="molecule type" value="Genomic_DNA"/>
</dbReference>
<dbReference type="EMBL" id="CFOH01000295">
    <property type="protein sequence ID" value="CFE51885.1"/>
    <property type="molecule type" value="Genomic_DNA"/>
</dbReference>
<dbReference type="Proteomes" id="UP000050164">
    <property type="component" value="Unassembled WGS sequence"/>
</dbReference>
<accession>A0A0T9YT12</accession>
<dbReference type="EMBL" id="CFOE01000994">
    <property type="protein sequence ID" value="CFE47184.1"/>
    <property type="molecule type" value="Genomic_DNA"/>
</dbReference>
<evidence type="ECO:0000313" key="5">
    <source>
        <dbReference type="EMBL" id="CKV19430.1"/>
    </source>
</evidence>
<evidence type="ECO:0000313" key="13">
    <source>
        <dbReference type="Proteomes" id="UP000044938"/>
    </source>
</evidence>
<dbReference type="EMBL" id="CSAJ01000524">
    <property type="protein sequence ID" value="COW81720.1"/>
    <property type="molecule type" value="Genomic_DNA"/>
</dbReference>
<evidence type="ECO:0000313" key="8">
    <source>
        <dbReference type="EMBL" id="COW71192.1"/>
    </source>
</evidence>
<evidence type="ECO:0000313" key="11">
    <source>
        <dbReference type="Proteomes" id="UP000038802"/>
    </source>
</evidence>
<evidence type="ECO:0000313" key="1">
    <source>
        <dbReference type="EMBL" id="CFE47184.1"/>
    </source>
</evidence>
<dbReference type="EMBL" id="CHKL01000402">
    <property type="protein sequence ID" value="COW71192.1"/>
    <property type="molecule type" value="Genomic_DNA"/>
</dbReference>
<dbReference type="EMBL" id="CSAD01000377">
    <property type="protein sequence ID" value="COV87592.1"/>
    <property type="molecule type" value="Genomic_DNA"/>
</dbReference>
<dbReference type="Proteomes" id="UP000046680">
    <property type="component" value="Unassembled WGS sequence"/>
</dbReference>
<evidence type="ECO:0000313" key="20">
    <source>
        <dbReference type="Proteomes" id="UP000050164"/>
    </source>
</evidence>
<organism evidence="10 11">
    <name type="scientific">Mycobacterium tuberculosis</name>
    <dbReference type="NCBI Taxonomy" id="1773"/>
    <lineage>
        <taxon>Bacteria</taxon>
        <taxon>Bacillati</taxon>
        <taxon>Actinomycetota</taxon>
        <taxon>Actinomycetes</taxon>
        <taxon>Mycobacteriales</taxon>
        <taxon>Mycobacteriaceae</taxon>
        <taxon>Mycobacterium</taxon>
        <taxon>Mycobacterium tuberculosis complex</taxon>
    </lineage>
</organism>
<dbReference type="Proteomes" id="UP000038802">
    <property type="component" value="Unassembled WGS sequence"/>
</dbReference>
<dbReference type="Proteomes" id="UP000044938">
    <property type="component" value="Unassembled WGS sequence"/>
</dbReference>
<evidence type="ECO:0000313" key="3">
    <source>
        <dbReference type="EMBL" id="CFS16302.1"/>
    </source>
</evidence>
<dbReference type="Proteomes" id="UP000048948">
    <property type="component" value="Unassembled WGS sequence"/>
</dbReference>
<dbReference type="AlphaFoldDB" id="A0A0T9YT12"/>
<dbReference type="Proteomes" id="UP000048289">
    <property type="component" value="Unassembled WGS sequence"/>
</dbReference>
<evidence type="ECO:0000313" key="4">
    <source>
        <dbReference type="EMBL" id="CKS16662.1"/>
    </source>
</evidence>
<evidence type="ECO:0000313" key="15">
    <source>
        <dbReference type="Proteomes" id="UP000046680"/>
    </source>
</evidence>
<name>A0A0T9YT12_MYCTX</name>
<reference evidence="10" key="1">
    <citation type="submission" date="2015-03" db="EMBL/GenBank/DDBJ databases">
        <authorList>
            <person name="Murphy D."/>
        </authorList>
    </citation>
    <scope>NUCLEOTIDE SEQUENCE [LARGE SCALE GENOMIC DNA]</scope>
    <source>
        <strain evidence="10">K00500041</strain>
    </source>
</reference>
<dbReference type="Proteomes" id="UP000045842">
    <property type="component" value="Unassembled WGS sequence"/>
</dbReference>
<reference evidence="11 12" key="2">
    <citation type="submission" date="2015-03" db="EMBL/GenBank/DDBJ databases">
        <authorList>
            <consortium name="Pathogen Informatics"/>
        </authorList>
    </citation>
    <scope>NUCLEOTIDE SEQUENCE [LARGE SCALE GENOMIC DNA]</scope>
    <source>
        <strain evidence="5 19">Bir 172</strain>
        <strain evidence="4 20">Bir 185</strain>
        <strain evidence="3 15">C09601061</strain>
        <strain evidence="6 12">D00501624</strain>
        <strain evidence="7 14">G09801536</strain>
        <strain evidence="1 17">G09901357</strain>
        <strain evidence="2 16">H09601792</strain>
        <strain evidence="11">K00500041</strain>
        <strain evidence="9 13">M09401471</strain>
        <strain evidence="8 18">P00601463</strain>
    </source>
</reference>
<dbReference type="EMBL" id="CNGE01002811">
    <property type="protein sequence ID" value="CKV19430.1"/>
    <property type="molecule type" value="Genomic_DNA"/>
</dbReference>